<dbReference type="SUPFAM" id="SSF46626">
    <property type="entry name" value="Cytochrome c"/>
    <property type="match status" value="2"/>
</dbReference>
<feature type="domain" description="Cytochrome c" evidence="11">
    <location>
        <begin position="128"/>
        <end position="216"/>
    </location>
</feature>
<dbReference type="GO" id="GO:0020037">
    <property type="term" value="F:heme binding"/>
    <property type="evidence" value="ECO:0007669"/>
    <property type="project" value="InterPro"/>
</dbReference>
<keyword evidence="3 8" id="KW-0349">Heme</keyword>
<gene>
    <name evidence="12" type="ORF">EYW47_37640</name>
</gene>
<feature type="binding site" description="axial binding residue" evidence="9">
    <location>
        <position position="152"/>
    </location>
    <ligand>
        <name>heme c</name>
        <dbReference type="ChEBI" id="CHEBI:61717"/>
        <label>2</label>
    </ligand>
    <ligandPart>
        <name>Fe</name>
        <dbReference type="ChEBI" id="CHEBI:18248"/>
    </ligandPart>
</feature>
<feature type="binding site" description="axial binding residue" evidence="9">
    <location>
        <position position="95"/>
    </location>
    <ligand>
        <name>heme c</name>
        <dbReference type="ChEBI" id="CHEBI:61717"/>
        <label>1</label>
    </ligand>
    <ligandPart>
        <name>Fe</name>
        <dbReference type="ChEBI" id="CHEBI:18248"/>
    </ligandPart>
</feature>
<name>A0A4R5LZ46_9BURK</name>
<dbReference type="InterPro" id="IPR024167">
    <property type="entry name" value="Cytochrome_c4-like"/>
</dbReference>
<dbReference type="GO" id="GO:0005506">
    <property type="term" value="F:iron ion binding"/>
    <property type="evidence" value="ECO:0007669"/>
    <property type="project" value="InterPro"/>
</dbReference>
<keyword evidence="7 9" id="KW-0408">Iron</keyword>
<evidence type="ECO:0000313" key="12">
    <source>
        <dbReference type="EMBL" id="TDG17490.1"/>
    </source>
</evidence>
<dbReference type="InterPro" id="IPR009056">
    <property type="entry name" value="Cyt_c-like_dom"/>
</dbReference>
<dbReference type="InterPro" id="IPR050597">
    <property type="entry name" value="Cytochrome_c_Oxidase_Subunit"/>
</dbReference>
<keyword evidence="5" id="KW-0574">Periplasm</keyword>
<dbReference type="PRINTS" id="PR00605">
    <property type="entry name" value="CYTCHROMECIC"/>
</dbReference>
<keyword evidence="2" id="KW-0813">Transport</keyword>
<evidence type="ECO:0000256" key="7">
    <source>
        <dbReference type="ARBA" id="ARBA00023004"/>
    </source>
</evidence>
<dbReference type="EMBL" id="SMRP01000043">
    <property type="protein sequence ID" value="TDG17490.1"/>
    <property type="molecule type" value="Genomic_DNA"/>
</dbReference>
<comment type="subcellular location">
    <subcellularLocation>
        <location evidence="1">Periplasm</location>
    </subcellularLocation>
</comment>
<sequence>MTSMKRYSVVSRIVSNVFLAGALLLPVVAVHAQDGTTRVHELVTARCAACHGVDGNSIASAYPRLAGQYPGYLQQQLEMFKGLDGRPPMRHSPVMEPMVADLSDEDMRALAAYYASQMPNGKSDVVTSSLAPGKRVYVEGSSGGAPACAVCHGVDGAGVPGLFPRIAGQHPEYIGAQLENYKNGRRGGKGRAMTTIGPLLSDDEIKAVASYIGSLKPQ</sequence>
<keyword evidence="13" id="KW-1185">Reference proteome</keyword>
<keyword evidence="6" id="KW-0249">Electron transport</keyword>
<evidence type="ECO:0000256" key="10">
    <source>
        <dbReference type="SAM" id="SignalP"/>
    </source>
</evidence>
<evidence type="ECO:0000256" key="2">
    <source>
        <dbReference type="ARBA" id="ARBA00022448"/>
    </source>
</evidence>
<keyword evidence="10" id="KW-0732">Signal</keyword>
<dbReference type="InterPro" id="IPR008168">
    <property type="entry name" value="Cyt_C_IC"/>
</dbReference>
<dbReference type="Gene3D" id="1.10.760.10">
    <property type="entry name" value="Cytochrome c-like domain"/>
    <property type="match status" value="2"/>
</dbReference>
<dbReference type="AlphaFoldDB" id="A0A4R5LZ46"/>
<proteinExistence type="predicted"/>
<dbReference type="OrthoDB" id="5295860at2"/>
<feature type="signal peptide" evidence="10">
    <location>
        <begin position="1"/>
        <end position="32"/>
    </location>
</feature>
<feature type="binding site" description="covalent" evidence="8">
    <location>
        <position position="148"/>
    </location>
    <ligand>
        <name>heme c</name>
        <dbReference type="ChEBI" id="CHEBI:61717"/>
        <label>2</label>
    </ligand>
</feature>
<evidence type="ECO:0000256" key="9">
    <source>
        <dbReference type="PIRSR" id="PIRSR000005-2"/>
    </source>
</evidence>
<reference evidence="12 13" key="1">
    <citation type="submission" date="2019-03" db="EMBL/GenBank/DDBJ databases">
        <title>Paraburkholderia sp. 4M-K11, isolated from subtropical forest soil.</title>
        <authorList>
            <person name="Gao Z.-H."/>
            <person name="Qiu L.-H."/>
        </authorList>
    </citation>
    <scope>NUCLEOTIDE SEQUENCE [LARGE SCALE GENOMIC DNA]</scope>
    <source>
        <strain evidence="12 13">4M-K11</strain>
    </source>
</reference>
<feature type="chain" id="PRO_5020805658" evidence="10">
    <location>
        <begin position="33"/>
        <end position="218"/>
    </location>
</feature>
<comment type="PTM">
    <text evidence="8">Binds 2 heme c groups covalently per subunit.</text>
</comment>
<dbReference type="PANTHER" id="PTHR33751:SF9">
    <property type="entry name" value="CYTOCHROME C4"/>
    <property type="match status" value="1"/>
</dbReference>
<feature type="binding site" description="axial binding residue" evidence="9">
    <location>
        <position position="51"/>
    </location>
    <ligand>
        <name>heme c</name>
        <dbReference type="ChEBI" id="CHEBI:61717"/>
        <label>1</label>
    </ligand>
    <ligandPart>
        <name>Fe</name>
        <dbReference type="ChEBI" id="CHEBI:18248"/>
    </ligandPart>
</feature>
<dbReference type="PROSITE" id="PS51007">
    <property type="entry name" value="CYTC"/>
    <property type="match status" value="2"/>
</dbReference>
<protein>
    <submittedName>
        <fullName evidence="12">Cytochrome c4</fullName>
    </submittedName>
</protein>
<evidence type="ECO:0000256" key="6">
    <source>
        <dbReference type="ARBA" id="ARBA00022982"/>
    </source>
</evidence>
<dbReference type="PIRSF" id="PIRSF000005">
    <property type="entry name" value="Cytochrome_c4"/>
    <property type="match status" value="1"/>
</dbReference>
<feature type="binding site" description="covalent" evidence="8">
    <location>
        <position position="47"/>
    </location>
    <ligand>
        <name>heme c</name>
        <dbReference type="ChEBI" id="CHEBI:61717"/>
        <label>1</label>
    </ligand>
</feature>
<evidence type="ECO:0000256" key="4">
    <source>
        <dbReference type="ARBA" id="ARBA00022723"/>
    </source>
</evidence>
<feature type="binding site" description="covalent" evidence="8">
    <location>
        <position position="151"/>
    </location>
    <ligand>
        <name>heme c</name>
        <dbReference type="ChEBI" id="CHEBI:61717"/>
        <label>2</label>
    </ligand>
</feature>
<dbReference type="Proteomes" id="UP000295722">
    <property type="component" value="Unassembled WGS sequence"/>
</dbReference>
<keyword evidence="4 9" id="KW-0479">Metal-binding</keyword>
<dbReference type="GO" id="GO:0009055">
    <property type="term" value="F:electron transfer activity"/>
    <property type="evidence" value="ECO:0007669"/>
    <property type="project" value="InterPro"/>
</dbReference>
<dbReference type="GO" id="GO:0042597">
    <property type="term" value="C:periplasmic space"/>
    <property type="evidence" value="ECO:0007669"/>
    <property type="project" value="UniProtKB-SubCell"/>
</dbReference>
<evidence type="ECO:0000256" key="3">
    <source>
        <dbReference type="ARBA" id="ARBA00022617"/>
    </source>
</evidence>
<evidence type="ECO:0000256" key="5">
    <source>
        <dbReference type="ARBA" id="ARBA00022764"/>
    </source>
</evidence>
<organism evidence="12 13">
    <name type="scientific">Paraburkholderia silviterrae</name>
    <dbReference type="NCBI Taxonomy" id="2528715"/>
    <lineage>
        <taxon>Bacteria</taxon>
        <taxon>Pseudomonadati</taxon>
        <taxon>Pseudomonadota</taxon>
        <taxon>Betaproteobacteria</taxon>
        <taxon>Burkholderiales</taxon>
        <taxon>Burkholderiaceae</taxon>
        <taxon>Paraburkholderia</taxon>
    </lineage>
</organism>
<accession>A0A4R5LZ46</accession>
<feature type="binding site" description="covalent" evidence="8">
    <location>
        <position position="50"/>
    </location>
    <ligand>
        <name>heme c</name>
        <dbReference type="ChEBI" id="CHEBI:61717"/>
        <label>1</label>
    </ligand>
</feature>
<dbReference type="InterPro" id="IPR036909">
    <property type="entry name" value="Cyt_c-like_dom_sf"/>
</dbReference>
<evidence type="ECO:0000313" key="13">
    <source>
        <dbReference type="Proteomes" id="UP000295722"/>
    </source>
</evidence>
<evidence type="ECO:0000256" key="8">
    <source>
        <dbReference type="PIRSR" id="PIRSR000005-1"/>
    </source>
</evidence>
<dbReference type="Pfam" id="PF00034">
    <property type="entry name" value="Cytochrom_C"/>
    <property type="match status" value="2"/>
</dbReference>
<feature type="binding site" description="axial binding residue" evidence="9">
    <location>
        <position position="193"/>
    </location>
    <ligand>
        <name>heme c</name>
        <dbReference type="ChEBI" id="CHEBI:61717"/>
        <label>2</label>
    </ligand>
    <ligandPart>
        <name>Fe</name>
        <dbReference type="ChEBI" id="CHEBI:18248"/>
    </ligandPart>
</feature>
<dbReference type="PANTHER" id="PTHR33751">
    <property type="entry name" value="CBB3-TYPE CYTOCHROME C OXIDASE SUBUNIT FIXP"/>
    <property type="match status" value="1"/>
</dbReference>
<evidence type="ECO:0000256" key="1">
    <source>
        <dbReference type="ARBA" id="ARBA00004418"/>
    </source>
</evidence>
<comment type="caution">
    <text evidence="12">The sequence shown here is derived from an EMBL/GenBank/DDBJ whole genome shotgun (WGS) entry which is preliminary data.</text>
</comment>
<feature type="domain" description="Cytochrome c" evidence="11">
    <location>
        <begin position="30"/>
        <end position="118"/>
    </location>
</feature>
<evidence type="ECO:0000259" key="11">
    <source>
        <dbReference type="PROSITE" id="PS51007"/>
    </source>
</evidence>